<evidence type="ECO:0000313" key="2">
    <source>
        <dbReference type="EMBL" id="OQE89745.1"/>
    </source>
</evidence>
<dbReference type="AlphaFoldDB" id="A0A1V6YQM4"/>
<evidence type="ECO:0000256" key="1">
    <source>
        <dbReference type="SAM" id="MobiDB-lite"/>
    </source>
</evidence>
<proteinExistence type="predicted"/>
<dbReference type="Proteomes" id="UP000191691">
    <property type="component" value="Unassembled WGS sequence"/>
</dbReference>
<comment type="caution">
    <text evidence="2">The sequence shown here is derived from an EMBL/GenBank/DDBJ whole genome shotgun (WGS) entry which is preliminary data.</text>
</comment>
<feature type="region of interest" description="Disordered" evidence="1">
    <location>
        <begin position="18"/>
        <end position="39"/>
    </location>
</feature>
<sequence>MPSLSRHSDLCVAVRGSIKSSPSPLQLSGSPAPPFSPPGPPLYARLADEAFLPLIRFTELRHPRYRRREPASPLRSFEP</sequence>
<dbReference type="EMBL" id="MOOB01000013">
    <property type="protein sequence ID" value="OQE89745.1"/>
    <property type="molecule type" value="Genomic_DNA"/>
</dbReference>
<keyword evidence="3" id="KW-1185">Reference proteome</keyword>
<protein>
    <submittedName>
        <fullName evidence="2">Uncharacterized protein</fullName>
    </submittedName>
</protein>
<feature type="compositionally biased region" description="Low complexity" evidence="1">
    <location>
        <begin position="20"/>
        <end position="30"/>
    </location>
</feature>
<organism evidence="2 3">
    <name type="scientific">Penicillium nalgiovense</name>
    <dbReference type="NCBI Taxonomy" id="60175"/>
    <lineage>
        <taxon>Eukaryota</taxon>
        <taxon>Fungi</taxon>
        <taxon>Dikarya</taxon>
        <taxon>Ascomycota</taxon>
        <taxon>Pezizomycotina</taxon>
        <taxon>Eurotiomycetes</taxon>
        <taxon>Eurotiomycetidae</taxon>
        <taxon>Eurotiales</taxon>
        <taxon>Aspergillaceae</taxon>
        <taxon>Penicillium</taxon>
    </lineage>
</organism>
<accession>A0A1V6YQM4</accession>
<reference evidence="3" key="1">
    <citation type="journal article" date="2017" name="Nat. Microbiol.">
        <title>Global analysis of biosynthetic gene clusters reveals vast potential of secondary metabolite production in Penicillium species.</title>
        <authorList>
            <person name="Nielsen J.C."/>
            <person name="Grijseels S."/>
            <person name="Prigent S."/>
            <person name="Ji B."/>
            <person name="Dainat J."/>
            <person name="Nielsen K.F."/>
            <person name="Frisvad J.C."/>
            <person name="Workman M."/>
            <person name="Nielsen J."/>
        </authorList>
    </citation>
    <scope>NUCLEOTIDE SEQUENCE [LARGE SCALE GENOMIC DNA]</scope>
    <source>
        <strain evidence="3">IBT 13039</strain>
    </source>
</reference>
<gene>
    <name evidence="2" type="ORF">PENNAL_c0013G05565</name>
</gene>
<evidence type="ECO:0000313" key="3">
    <source>
        <dbReference type="Proteomes" id="UP000191691"/>
    </source>
</evidence>
<name>A0A1V6YQM4_PENNA</name>